<protein>
    <submittedName>
        <fullName evidence="1">Uncharacterized protein</fullName>
    </submittedName>
</protein>
<dbReference type="Proteomes" id="UP000250043">
    <property type="component" value="Unassembled WGS sequence"/>
</dbReference>
<reference evidence="1 2" key="1">
    <citation type="submission" date="2016-07" db="EMBL/GenBank/DDBJ databases">
        <title>Draft genome of the white-rot fungus Obba rivulosa 3A-2.</title>
        <authorList>
            <consortium name="DOE Joint Genome Institute"/>
            <person name="Miettinen O."/>
            <person name="Riley R."/>
            <person name="Acob R."/>
            <person name="Barry K."/>
            <person name="Cullen D."/>
            <person name="De Vries R."/>
            <person name="Hainaut M."/>
            <person name="Hatakka A."/>
            <person name="Henrissat B."/>
            <person name="Hilden K."/>
            <person name="Kuo R."/>
            <person name="Labutti K."/>
            <person name="Lipzen A."/>
            <person name="Makela M.R."/>
            <person name="Sandor L."/>
            <person name="Spatafora J.W."/>
            <person name="Grigoriev I.V."/>
            <person name="Hibbett D.S."/>
        </authorList>
    </citation>
    <scope>NUCLEOTIDE SEQUENCE [LARGE SCALE GENOMIC DNA]</scope>
    <source>
        <strain evidence="1 2">3A-2</strain>
    </source>
</reference>
<evidence type="ECO:0000313" key="2">
    <source>
        <dbReference type="Proteomes" id="UP000250043"/>
    </source>
</evidence>
<dbReference type="EMBL" id="KV722429">
    <property type="protein sequence ID" value="OCH89320.1"/>
    <property type="molecule type" value="Genomic_DNA"/>
</dbReference>
<accession>A0A8E2DIH7</accession>
<evidence type="ECO:0000313" key="1">
    <source>
        <dbReference type="EMBL" id="OCH89320.1"/>
    </source>
</evidence>
<keyword evidence="2" id="KW-1185">Reference proteome</keyword>
<dbReference type="OrthoDB" id="2867883at2759"/>
<proteinExistence type="predicted"/>
<sequence length="478" mass="54743">MRLSPLLDRLPVLPHRRKTTKTSIIVDWFALYFARRAEGDEIATAVQCEPGEITLHVALNTAPMNDDREAGECLLATLRTVFAQDETDHDRIATLRHLILRKTAPRIRRKLQRLVAVPEYRDKRASSLGLCGAFNQALLFWESRGRKEMSIRCLEVSKELYGDQEHGTAAVGVIFTRLIEYVQEALLVLDAQSNVERWLNVLKEVWECLDILHSSNIFRDLETNHVLPFMNHLRFMDTLRLRMWHVYSYSIGAERFVSDGIPVFRQTLGEDGIDCFVRGHGGVRICWANDLPSSLPSPCSPFHFPTTPSAHYNAFIESCALRTRYRPGIRTLLEQKVDITQAWKPGETVISRVHPEMQLVTFLSRKGINVLGDYIGINKPACWACEYYVGLMRPPSSRRKPKWRFSEVNSKFKTDWVPPPTPEGDQTVNKISLRLAAAIARRLDPLMFKTDGIWVKGYTDSQYHKCPELKQLSPAEVQ</sequence>
<dbReference type="AlphaFoldDB" id="A0A8E2DIH7"/>
<dbReference type="InterPro" id="IPR027796">
    <property type="entry name" value="OTT_1508_deam-like"/>
</dbReference>
<dbReference type="Pfam" id="PF14441">
    <property type="entry name" value="OTT_1508_deam"/>
    <property type="match status" value="1"/>
</dbReference>
<name>A0A8E2DIH7_9APHY</name>
<gene>
    <name evidence="1" type="ORF">OBBRIDRAFT_27699</name>
</gene>
<organism evidence="1 2">
    <name type="scientific">Obba rivulosa</name>
    <dbReference type="NCBI Taxonomy" id="1052685"/>
    <lineage>
        <taxon>Eukaryota</taxon>
        <taxon>Fungi</taxon>
        <taxon>Dikarya</taxon>
        <taxon>Basidiomycota</taxon>
        <taxon>Agaricomycotina</taxon>
        <taxon>Agaricomycetes</taxon>
        <taxon>Polyporales</taxon>
        <taxon>Gelatoporiaceae</taxon>
        <taxon>Obba</taxon>
    </lineage>
</organism>